<evidence type="ECO:0000313" key="2">
    <source>
        <dbReference type="EMBL" id="MDG3008506.1"/>
    </source>
</evidence>
<organism evidence="2 3">
    <name type="scientific">Paludisphaera mucosa</name>
    <dbReference type="NCBI Taxonomy" id="3030827"/>
    <lineage>
        <taxon>Bacteria</taxon>
        <taxon>Pseudomonadati</taxon>
        <taxon>Planctomycetota</taxon>
        <taxon>Planctomycetia</taxon>
        <taxon>Isosphaerales</taxon>
        <taxon>Isosphaeraceae</taxon>
        <taxon>Paludisphaera</taxon>
    </lineage>
</organism>
<accession>A0ABT6FLQ8</accession>
<protein>
    <recommendedName>
        <fullName evidence="4">Ribbon-helix-helix protein CopG domain-containing protein</fullName>
    </recommendedName>
</protein>
<evidence type="ECO:0000313" key="3">
    <source>
        <dbReference type="Proteomes" id="UP001216907"/>
    </source>
</evidence>
<reference evidence="2 3" key="1">
    <citation type="submission" date="2023-03" db="EMBL/GenBank/DDBJ databases">
        <title>Paludisphaera mucosa sp. nov. a novel planctomycete from northern fen.</title>
        <authorList>
            <person name="Ivanova A."/>
        </authorList>
    </citation>
    <scope>NUCLEOTIDE SEQUENCE [LARGE SCALE GENOMIC DNA]</scope>
    <source>
        <strain evidence="2 3">Pla2</strain>
    </source>
</reference>
<dbReference type="Proteomes" id="UP001216907">
    <property type="component" value="Unassembled WGS sequence"/>
</dbReference>
<sequence length="70" mass="7574">MSEKGSHNFSLVASSAWLSWLDDLVDAKGVTRAQAIEDGLKLLAERDGRPAPPRRVYPMGRPRKSPVGAG</sequence>
<evidence type="ECO:0000256" key="1">
    <source>
        <dbReference type="SAM" id="MobiDB-lite"/>
    </source>
</evidence>
<dbReference type="RefSeq" id="WP_277864825.1">
    <property type="nucleotide sequence ID" value="NZ_JARRAG010000008.1"/>
</dbReference>
<comment type="caution">
    <text evidence="2">The sequence shown here is derived from an EMBL/GenBank/DDBJ whole genome shotgun (WGS) entry which is preliminary data.</text>
</comment>
<keyword evidence="3" id="KW-1185">Reference proteome</keyword>
<proteinExistence type="predicted"/>
<feature type="region of interest" description="Disordered" evidence="1">
    <location>
        <begin position="44"/>
        <end position="70"/>
    </location>
</feature>
<dbReference type="EMBL" id="JARRAG010000008">
    <property type="protein sequence ID" value="MDG3008506.1"/>
    <property type="molecule type" value="Genomic_DNA"/>
</dbReference>
<evidence type="ECO:0008006" key="4">
    <source>
        <dbReference type="Google" id="ProtNLM"/>
    </source>
</evidence>
<gene>
    <name evidence="2" type="ORF">PZE19_32475</name>
</gene>
<name>A0ABT6FLQ8_9BACT</name>